<feature type="compositionally biased region" description="Gly residues" evidence="1">
    <location>
        <begin position="1"/>
        <end position="10"/>
    </location>
</feature>
<feature type="region of interest" description="Disordered" evidence="1">
    <location>
        <begin position="1"/>
        <end position="97"/>
    </location>
</feature>
<keyword evidence="3" id="KW-1185">Reference proteome</keyword>
<feature type="compositionally biased region" description="Gly residues" evidence="1">
    <location>
        <begin position="52"/>
        <end position="64"/>
    </location>
</feature>
<protein>
    <submittedName>
        <fullName evidence="2">Uncharacterized protein</fullName>
    </submittedName>
</protein>
<dbReference type="Proteomes" id="UP000636960">
    <property type="component" value="Unassembled WGS sequence"/>
</dbReference>
<dbReference type="EMBL" id="BOMV01000117">
    <property type="protein sequence ID" value="GIF02018.1"/>
    <property type="molecule type" value="Genomic_DNA"/>
</dbReference>
<proteinExistence type="predicted"/>
<name>A0A919K9Q3_9ACTN</name>
<organism evidence="2 3">
    <name type="scientific">Paractinoplanes rishiriensis</name>
    <dbReference type="NCBI Taxonomy" id="1050105"/>
    <lineage>
        <taxon>Bacteria</taxon>
        <taxon>Bacillati</taxon>
        <taxon>Actinomycetota</taxon>
        <taxon>Actinomycetes</taxon>
        <taxon>Micromonosporales</taxon>
        <taxon>Micromonosporaceae</taxon>
        <taxon>Paractinoplanes</taxon>
    </lineage>
</organism>
<dbReference type="AlphaFoldDB" id="A0A919K9Q3"/>
<dbReference type="RefSeq" id="WP_203791034.1">
    <property type="nucleotide sequence ID" value="NZ_BOMV01000117.1"/>
</dbReference>
<accession>A0A919K9Q3</accession>
<gene>
    <name evidence="2" type="ORF">Ari01nite_94820</name>
</gene>
<evidence type="ECO:0000256" key="1">
    <source>
        <dbReference type="SAM" id="MobiDB-lite"/>
    </source>
</evidence>
<evidence type="ECO:0000313" key="3">
    <source>
        <dbReference type="Proteomes" id="UP000636960"/>
    </source>
</evidence>
<reference evidence="2" key="1">
    <citation type="submission" date="2021-01" db="EMBL/GenBank/DDBJ databases">
        <title>Whole genome shotgun sequence of Actinoplanes rishiriensis NBRC 108556.</title>
        <authorList>
            <person name="Komaki H."/>
            <person name="Tamura T."/>
        </authorList>
    </citation>
    <scope>NUCLEOTIDE SEQUENCE</scope>
    <source>
        <strain evidence="2">NBRC 108556</strain>
    </source>
</reference>
<sequence>MARSRPGGGDGDSDSPDAARNRQPGGGRAADVEGQENIVSDVAARGRSTADGGTGGQPAAGGEDGPQTAGTTTPDPAARAFVDGIAGDPTSVAGRSAQDIADQFRAAGYDATVEQSTKKGTSGNAVQVRVAGHPEITNIQVHPGGGRHTPEGSAYWKISTSTAGKTWVIPGDFRGADDLGGNVVRYDE</sequence>
<comment type="caution">
    <text evidence="2">The sequence shown here is derived from an EMBL/GenBank/DDBJ whole genome shotgun (WGS) entry which is preliminary data.</text>
</comment>
<evidence type="ECO:0000313" key="2">
    <source>
        <dbReference type="EMBL" id="GIF02018.1"/>
    </source>
</evidence>